<dbReference type="InterPro" id="IPR016194">
    <property type="entry name" value="SPOC-like_C_dom_sf"/>
</dbReference>
<dbReference type="CDD" id="cd00789">
    <property type="entry name" value="KU_like"/>
    <property type="match status" value="1"/>
</dbReference>
<dbReference type="HAMAP" id="MF_01875">
    <property type="entry name" value="Prokaryotic_Ku"/>
    <property type="match status" value="1"/>
</dbReference>
<dbReference type="Gene3D" id="2.40.290.10">
    <property type="match status" value="1"/>
</dbReference>
<dbReference type="PANTHER" id="PTHR41251">
    <property type="entry name" value="NON-HOMOLOGOUS END JOINING PROTEIN KU"/>
    <property type="match status" value="1"/>
</dbReference>
<keyword evidence="3" id="KW-0227">DNA damage</keyword>
<feature type="compositionally biased region" description="Basic residues" evidence="4">
    <location>
        <begin position="265"/>
        <end position="279"/>
    </location>
</feature>
<dbReference type="GO" id="GO:0003690">
    <property type="term" value="F:double-stranded DNA binding"/>
    <property type="evidence" value="ECO:0007669"/>
    <property type="project" value="UniProtKB-UniRule"/>
</dbReference>
<reference evidence="6 7" key="1">
    <citation type="submission" date="2019-03" db="EMBL/GenBank/DDBJ databases">
        <title>Genomic Encyclopedia of Type Strains, Phase IV (KMG-IV): sequencing the most valuable type-strain genomes for metagenomic binning, comparative biology and taxonomic classification.</title>
        <authorList>
            <person name="Goeker M."/>
        </authorList>
    </citation>
    <scope>NUCLEOTIDE SEQUENCE [LARGE SCALE GENOMIC DNA]</scope>
    <source>
        <strain evidence="6 7">DSM 45934</strain>
    </source>
</reference>
<keyword evidence="1 3" id="KW-0238">DNA-binding</keyword>
<keyword evidence="7" id="KW-1185">Reference proteome</keyword>
<feature type="domain" description="Ku" evidence="5">
    <location>
        <begin position="52"/>
        <end position="180"/>
    </location>
</feature>
<dbReference type="SMART" id="SM00559">
    <property type="entry name" value="Ku78"/>
    <property type="match status" value="1"/>
</dbReference>
<evidence type="ECO:0000256" key="4">
    <source>
        <dbReference type="SAM" id="MobiDB-lite"/>
    </source>
</evidence>
<dbReference type="EMBL" id="SLWS01000015">
    <property type="protein sequence ID" value="TCO48859.1"/>
    <property type="molecule type" value="Genomic_DNA"/>
</dbReference>
<dbReference type="NCBIfam" id="TIGR02772">
    <property type="entry name" value="Ku_bact"/>
    <property type="match status" value="1"/>
</dbReference>
<keyword evidence="2 3" id="KW-0233">DNA recombination</keyword>
<evidence type="ECO:0000256" key="1">
    <source>
        <dbReference type="ARBA" id="ARBA00023125"/>
    </source>
</evidence>
<dbReference type="AlphaFoldDB" id="A0A4R2IY81"/>
<dbReference type="Proteomes" id="UP000295680">
    <property type="component" value="Unassembled WGS sequence"/>
</dbReference>
<sequence>MRPVWRGAISFGLVTIAVRMFGSTEEHDFRFHQVHPEDGGRIRYKRVCEVCGNEIDYRDIAKGYELEDGRVVILTDEDFAKLPVSTDKNIEVLEFVPADEVDPIYFQKTYYLEPDKTAGRPYVLLRQALEDTDRLAVVRITIRQRESLAILRAREDVLVLHTIFWPDEIRKPDFSFLEQNLEVRSQELKMATSLIDNMAGSFKPEVFTDDYRDAMAELVAAKADGADLPERPEEEEQGDVIDLMTALERSVEQTRAKQQEDTPAKKKTTAKSKSSKRTA</sequence>
<comment type="caution">
    <text evidence="6">The sequence shown here is derived from an EMBL/GenBank/DDBJ whole genome shotgun (WGS) entry which is preliminary data.</text>
</comment>
<dbReference type="PANTHER" id="PTHR41251:SF1">
    <property type="entry name" value="NON-HOMOLOGOUS END JOINING PROTEIN KU"/>
    <property type="match status" value="1"/>
</dbReference>
<comment type="similarity">
    <text evidence="3">Belongs to the prokaryotic Ku family.</text>
</comment>
<dbReference type="GO" id="GO:0006303">
    <property type="term" value="P:double-strand break repair via nonhomologous end joining"/>
    <property type="evidence" value="ECO:0007669"/>
    <property type="project" value="UniProtKB-UniRule"/>
</dbReference>
<proteinExistence type="inferred from homology"/>
<dbReference type="InterPro" id="IPR006164">
    <property type="entry name" value="DNA_bd_Ku70/Ku80"/>
</dbReference>
<feature type="region of interest" description="Disordered" evidence="4">
    <location>
        <begin position="223"/>
        <end position="279"/>
    </location>
</feature>
<dbReference type="PIRSF" id="PIRSF006493">
    <property type="entry name" value="Prok_Ku"/>
    <property type="match status" value="1"/>
</dbReference>
<keyword evidence="3" id="KW-0234">DNA repair</keyword>
<dbReference type="GO" id="GO:0006310">
    <property type="term" value="P:DNA recombination"/>
    <property type="evidence" value="ECO:0007669"/>
    <property type="project" value="UniProtKB-KW"/>
</dbReference>
<dbReference type="InterPro" id="IPR009187">
    <property type="entry name" value="Prok_Ku"/>
</dbReference>
<feature type="compositionally biased region" description="Basic and acidic residues" evidence="4">
    <location>
        <begin position="249"/>
        <end position="264"/>
    </location>
</feature>
<comment type="function">
    <text evidence="3">With LigD forms a non-homologous end joining (NHEJ) DNA repair enzyme, which repairs dsDNA breaks with reduced fidelity. Binds linear dsDNA with 5'- and 3'- overhangs but not closed circular dsDNA nor ssDNA. Recruits and stimulates the ligase activity of LigD.</text>
</comment>
<comment type="subunit">
    <text evidence="3">Homodimer. Interacts with LigD.</text>
</comment>
<evidence type="ECO:0000313" key="7">
    <source>
        <dbReference type="Proteomes" id="UP000295680"/>
    </source>
</evidence>
<dbReference type="RefSeq" id="WP_132125216.1">
    <property type="nucleotide sequence ID" value="NZ_SLWS01000015.1"/>
</dbReference>
<dbReference type="FunFam" id="2.40.290.10:FF:000004">
    <property type="entry name" value="Non-homologous end joining protein Ku"/>
    <property type="match status" value="1"/>
</dbReference>
<evidence type="ECO:0000256" key="2">
    <source>
        <dbReference type="ARBA" id="ARBA00023172"/>
    </source>
</evidence>
<accession>A0A4R2IY81</accession>
<evidence type="ECO:0000259" key="5">
    <source>
        <dbReference type="SMART" id="SM00559"/>
    </source>
</evidence>
<gene>
    <name evidence="3" type="primary">ku</name>
    <name evidence="6" type="ORF">EV192_11580</name>
</gene>
<protein>
    <recommendedName>
        <fullName evidence="3">Non-homologous end joining protein Ku</fullName>
    </recommendedName>
</protein>
<organism evidence="6 7">
    <name type="scientific">Actinocrispum wychmicini</name>
    <dbReference type="NCBI Taxonomy" id="1213861"/>
    <lineage>
        <taxon>Bacteria</taxon>
        <taxon>Bacillati</taxon>
        <taxon>Actinomycetota</taxon>
        <taxon>Actinomycetes</taxon>
        <taxon>Pseudonocardiales</taxon>
        <taxon>Pseudonocardiaceae</taxon>
        <taxon>Actinocrispum</taxon>
    </lineage>
</organism>
<dbReference type="Pfam" id="PF02735">
    <property type="entry name" value="Ku"/>
    <property type="match status" value="1"/>
</dbReference>
<evidence type="ECO:0000256" key="3">
    <source>
        <dbReference type="HAMAP-Rule" id="MF_01875"/>
    </source>
</evidence>
<evidence type="ECO:0000313" key="6">
    <source>
        <dbReference type="EMBL" id="TCO48859.1"/>
    </source>
</evidence>
<dbReference type="OrthoDB" id="9795084at2"/>
<dbReference type="SUPFAM" id="SSF100939">
    <property type="entry name" value="SPOC domain-like"/>
    <property type="match status" value="1"/>
</dbReference>
<name>A0A4R2IY81_9PSEU</name>